<reference evidence="1" key="1">
    <citation type="submission" date="2024-07" db="EMBL/GenBank/DDBJ databases">
        <authorList>
            <person name="Kim Y.J."/>
            <person name="Jeong J.Y."/>
        </authorList>
    </citation>
    <scope>NUCLEOTIDE SEQUENCE</scope>
    <source>
        <strain evidence="1">GIHE-MW2</strain>
    </source>
</reference>
<organism evidence="1">
    <name type="scientific">Planktothricoides raciborskii GIHE-MW2</name>
    <dbReference type="NCBI Taxonomy" id="2792601"/>
    <lineage>
        <taxon>Bacteria</taxon>
        <taxon>Bacillati</taxon>
        <taxon>Cyanobacteriota</taxon>
        <taxon>Cyanophyceae</taxon>
        <taxon>Oscillatoriophycideae</taxon>
        <taxon>Oscillatoriales</taxon>
        <taxon>Oscillatoriaceae</taxon>
        <taxon>Planktothricoides</taxon>
    </lineage>
</organism>
<gene>
    <name evidence="1" type="ORF">ABWT76_000167</name>
</gene>
<name>A0AAU8JH61_9CYAN</name>
<accession>A0AAU8JH61</accession>
<sequence>MPKFQPDSQPEMTANAAEMFKQLNIASESLIACITVPMLLGLVGGKAIADGLQSLGQASEEIFRGDRLPVLHFPVAADANPEQ</sequence>
<proteinExistence type="predicted"/>
<dbReference type="RefSeq" id="WP_354635486.1">
    <property type="nucleotide sequence ID" value="NZ_CP159837.1"/>
</dbReference>
<dbReference type="AlphaFoldDB" id="A0AAU8JH61"/>
<evidence type="ECO:0000313" key="1">
    <source>
        <dbReference type="EMBL" id="XCM37411.1"/>
    </source>
</evidence>
<protein>
    <submittedName>
        <fullName evidence="1">Uncharacterized protein</fullName>
    </submittedName>
</protein>
<dbReference type="EMBL" id="CP159837">
    <property type="protein sequence ID" value="XCM37411.1"/>
    <property type="molecule type" value="Genomic_DNA"/>
</dbReference>